<dbReference type="OrthoDB" id="765837at2759"/>
<dbReference type="OMA" id="QAYFTNI"/>
<dbReference type="EMBL" id="LEKV01004381">
    <property type="protein sequence ID" value="KVH95593.1"/>
    <property type="molecule type" value="Genomic_DNA"/>
</dbReference>
<accession>A0A103XRK9</accession>
<evidence type="ECO:0000313" key="1">
    <source>
        <dbReference type="EMBL" id="KVH95593.1"/>
    </source>
</evidence>
<name>A0A103XRK9_CYNCS</name>
<dbReference type="AlphaFoldDB" id="A0A103XRK9"/>
<dbReference type="STRING" id="59895.A0A103XRK9"/>
<dbReference type="Gramene" id="KVH95593">
    <property type="protein sequence ID" value="KVH95593"/>
    <property type="gene ID" value="Ccrd_002294"/>
</dbReference>
<dbReference type="InterPro" id="IPR006476">
    <property type="entry name" value="CHP01589_pln"/>
</dbReference>
<protein>
    <submittedName>
        <fullName evidence="1">Uncharacterized protein</fullName>
    </submittedName>
</protein>
<dbReference type="NCBIfam" id="TIGR01589">
    <property type="entry name" value="A_thal_3526"/>
    <property type="match status" value="1"/>
</dbReference>
<reference evidence="1 2" key="1">
    <citation type="journal article" date="2016" name="Sci. Rep.">
        <title>The genome sequence of the outbreeding globe artichoke constructed de novo incorporating a phase-aware low-pass sequencing strategy of F1 progeny.</title>
        <authorList>
            <person name="Scaglione D."/>
            <person name="Reyes-Chin-Wo S."/>
            <person name="Acquadro A."/>
            <person name="Froenicke L."/>
            <person name="Portis E."/>
            <person name="Beitel C."/>
            <person name="Tirone M."/>
            <person name="Mauro R."/>
            <person name="Lo Monaco A."/>
            <person name="Mauromicale G."/>
            <person name="Faccioli P."/>
            <person name="Cattivelli L."/>
            <person name="Rieseberg L."/>
            <person name="Michelmore R."/>
            <person name="Lanteri S."/>
        </authorList>
    </citation>
    <scope>NUCLEOTIDE SEQUENCE [LARGE SCALE GENOMIC DNA]</scope>
    <source>
        <strain evidence="1">2C</strain>
    </source>
</reference>
<organism evidence="1 2">
    <name type="scientific">Cynara cardunculus var. scolymus</name>
    <name type="common">Globe artichoke</name>
    <name type="synonym">Cynara scolymus</name>
    <dbReference type="NCBI Taxonomy" id="59895"/>
    <lineage>
        <taxon>Eukaryota</taxon>
        <taxon>Viridiplantae</taxon>
        <taxon>Streptophyta</taxon>
        <taxon>Embryophyta</taxon>
        <taxon>Tracheophyta</taxon>
        <taxon>Spermatophyta</taxon>
        <taxon>Magnoliopsida</taxon>
        <taxon>eudicotyledons</taxon>
        <taxon>Gunneridae</taxon>
        <taxon>Pentapetalae</taxon>
        <taxon>asterids</taxon>
        <taxon>campanulids</taxon>
        <taxon>Asterales</taxon>
        <taxon>Asteraceae</taxon>
        <taxon>Carduoideae</taxon>
        <taxon>Cardueae</taxon>
        <taxon>Carduinae</taxon>
        <taxon>Cynara</taxon>
    </lineage>
</organism>
<keyword evidence="2" id="KW-1185">Reference proteome</keyword>
<comment type="caution">
    <text evidence="1">The sequence shown here is derived from an EMBL/GenBank/DDBJ whole genome shotgun (WGS) entry which is preliminary data.</text>
</comment>
<dbReference type="Pfam" id="PF09713">
    <property type="entry name" value="A_thal_3526"/>
    <property type="match status" value="1"/>
</dbReference>
<dbReference type="Proteomes" id="UP000243975">
    <property type="component" value="Unassembled WGS sequence"/>
</dbReference>
<gene>
    <name evidence="1" type="ORF">Ccrd_002294</name>
</gene>
<dbReference type="PANTHER" id="PTHR31871">
    <property type="entry name" value="OS02G0137100 PROTEIN"/>
    <property type="match status" value="1"/>
</dbReference>
<dbReference type="PANTHER" id="PTHR31871:SF5">
    <property type="entry name" value="TRANSMEMBRANE PROTEIN"/>
    <property type="match status" value="1"/>
</dbReference>
<sequence length="103" mass="12560">MHNPHHRCQPSLPCFHCHPTTYIRLVQHLIERCLLLQMDRDECIRVLAKHVCIHPIITLTVWRGLQKENTEFFQAYFHAPSRRPFMRYVHKAPRFGRRNHLRR</sequence>
<proteinExistence type="predicted"/>
<dbReference type="GO" id="GO:1902326">
    <property type="term" value="P:positive regulation of chlorophyll biosynthetic process"/>
    <property type="evidence" value="ECO:0007669"/>
    <property type="project" value="EnsemblPlants"/>
</dbReference>
<evidence type="ECO:0000313" key="2">
    <source>
        <dbReference type="Proteomes" id="UP000243975"/>
    </source>
</evidence>